<organism evidence="1">
    <name type="scientific">Rhipicephalus microplus</name>
    <name type="common">Cattle tick</name>
    <name type="synonym">Boophilus microplus</name>
    <dbReference type="NCBI Taxonomy" id="6941"/>
    <lineage>
        <taxon>Eukaryota</taxon>
        <taxon>Metazoa</taxon>
        <taxon>Ecdysozoa</taxon>
        <taxon>Arthropoda</taxon>
        <taxon>Chelicerata</taxon>
        <taxon>Arachnida</taxon>
        <taxon>Acari</taxon>
        <taxon>Parasitiformes</taxon>
        <taxon>Ixodida</taxon>
        <taxon>Ixodoidea</taxon>
        <taxon>Ixodidae</taxon>
        <taxon>Rhipicephalinae</taxon>
        <taxon>Rhipicephalus</taxon>
        <taxon>Boophilus</taxon>
    </lineage>
</organism>
<accession>A0A6G5AG68</accession>
<protein>
    <submittedName>
        <fullName evidence="1">Uncharacterized protein</fullName>
    </submittedName>
</protein>
<evidence type="ECO:0000313" key="1">
    <source>
        <dbReference type="EMBL" id="NIE49809.1"/>
    </source>
</evidence>
<dbReference type="AlphaFoldDB" id="A0A6G5AG68"/>
<dbReference type="EMBL" id="GIKN01007536">
    <property type="protein sequence ID" value="NIE49809.1"/>
    <property type="molecule type" value="Transcribed_RNA"/>
</dbReference>
<name>A0A6G5AG68_RHIMP</name>
<sequence>MFKNNISAQTCLFSFGLQRKPSRDDRYRDEKKSEQKISVSQKYASILISVFQLQHLNLQEFHFALHYQRADHLLWSRTTFFSALLIYSFVCLDKQSFTTVYC</sequence>
<reference evidence="1" key="1">
    <citation type="submission" date="2020-03" db="EMBL/GenBank/DDBJ databases">
        <title>A transcriptome and proteome of the tick Rhipicephalus microplus shaped by the genetic composition of its hosts and developmental stage.</title>
        <authorList>
            <person name="Garcia G.R."/>
            <person name="Ribeiro J.M.C."/>
            <person name="Maruyama S.R."/>
            <person name="Gardinasse L.G."/>
            <person name="Nelson K."/>
            <person name="Ferreira B.R."/>
            <person name="Andrade T.G."/>
            <person name="Santos I.K.F.M."/>
        </authorList>
    </citation>
    <scope>NUCLEOTIDE SEQUENCE</scope>
    <source>
        <strain evidence="1">NSGR</strain>
        <tissue evidence="1">Salivary glands</tissue>
    </source>
</reference>
<proteinExistence type="predicted"/>